<evidence type="ECO:0000259" key="2">
    <source>
        <dbReference type="Pfam" id="PF09362"/>
    </source>
</evidence>
<gene>
    <name evidence="3" type="ORF">AJ79_07538</name>
</gene>
<name>A0A2B7X1U5_9EURO</name>
<protein>
    <recommendedName>
        <fullName evidence="2">DUF1996 domain-containing protein</fullName>
    </recommendedName>
</protein>
<reference evidence="3 4" key="1">
    <citation type="submission" date="2017-10" db="EMBL/GenBank/DDBJ databases">
        <title>Comparative genomics in systemic dimorphic fungi from Ajellomycetaceae.</title>
        <authorList>
            <person name="Munoz J.F."/>
            <person name="Mcewen J.G."/>
            <person name="Clay O.K."/>
            <person name="Cuomo C.A."/>
        </authorList>
    </citation>
    <scope>NUCLEOTIDE SEQUENCE [LARGE SCALE GENOMIC DNA]</scope>
    <source>
        <strain evidence="3 4">UAMH5409</strain>
    </source>
</reference>
<accession>A0A2B7X1U5</accession>
<evidence type="ECO:0000313" key="3">
    <source>
        <dbReference type="EMBL" id="PGH02773.1"/>
    </source>
</evidence>
<comment type="caution">
    <text evidence="3">The sequence shown here is derived from an EMBL/GenBank/DDBJ whole genome shotgun (WGS) entry which is preliminary data.</text>
</comment>
<dbReference type="AlphaFoldDB" id="A0A2B7X1U5"/>
<feature type="signal peptide" evidence="1">
    <location>
        <begin position="1"/>
        <end position="19"/>
    </location>
</feature>
<dbReference type="PANTHER" id="PTHR43662:SF4">
    <property type="entry name" value="DUF1996 DOMAIN-CONTAINING PROTEIN"/>
    <property type="match status" value="1"/>
</dbReference>
<keyword evidence="4" id="KW-1185">Reference proteome</keyword>
<dbReference type="OrthoDB" id="74764at2759"/>
<feature type="chain" id="PRO_5012676770" description="DUF1996 domain-containing protein" evidence="1">
    <location>
        <begin position="20"/>
        <end position="342"/>
    </location>
</feature>
<feature type="domain" description="DUF1996" evidence="2">
    <location>
        <begin position="36"/>
        <end position="284"/>
    </location>
</feature>
<dbReference type="EMBL" id="PDNB01000155">
    <property type="protein sequence ID" value="PGH02773.1"/>
    <property type="molecule type" value="Genomic_DNA"/>
</dbReference>
<dbReference type="InterPro" id="IPR018535">
    <property type="entry name" value="DUF1996"/>
</dbReference>
<evidence type="ECO:0000256" key="1">
    <source>
        <dbReference type="SAM" id="SignalP"/>
    </source>
</evidence>
<organism evidence="3 4">
    <name type="scientific">Helicocarpus griseus UAMH5409</name>
    <dbReference type="NCBI Taxonomy" id="1447875"/>
    <lineage>
        <taxon>Eukaryota</taxon>
        <taxon>Fungi</taxon>
        <taxon>Dikarya</taxon>
        <taxon>Ascomycota</taxon>
        <taxon>Pezizomycotina</taxon>
        <taxon>Eurotiomycetes</taxon>
        <taxon>Eurotiomycetidae</taxon>
        <taxon>Onygenales</taxon>
        <taxon>Ajellomycetaceae</taxon>
        <taxon>Helicocarpus</taxon>
    </lineage>
</organism>
<dbReference type="Pfam" id="PF09362">
    <property type="entry name" value="DUF1996"/>
    <property type="match status" value="1"/>
</dbReference>
<proteinExistence type="predicted"/>
<keyword evidence="1" id="KW-0732">Signal</keyword>
<sequence length="342" mass="37233">MKWPLLPVIALLAPQHVTAQMMLRFACSQLVVERTDPLVEPGENPSSHLHQIVGGNSFNITMTPVEHDLATESTCTSCSFPQDRSNYWTAILFFKRADGKFKRVPQVANSGLHNKGGMDVYYIPSGTVTSFPPGFRMLAGDAMATNPPTSAQGNICFRCWNAPNENTFVGGAPCTGQDTVDIPNSRDCYFLRQTIIFPACWDGVNLDSPNHQDHVAYSGVGATGGGPCPASHPVKVPQVMYEIMWDVREFQADQSMWPTDGSNPYILSNNMGGSAAHGDYVFGWEGDILQRAMDNRCNLNMACPAAGLITQSEAEYDACTVPQQAEEAVDGWLDELPGYAGV</sequence>
<dbReference type="PANTHER" id="PTHR43662">
    <property type="match status" value="1"/>
</dbReference>
<dbReference type="Proteomes" id="UP000223968">
    <property type="component" value="Unassembled WGS sequence"/>
</dbReference>
<evidence type="ECO:0000313" key="4">
    <source>
        <dbReference type="Proteomes" id="UP000223968"/>
    </source>
</evidence>